<dbReference type="GO" id="GO:0004177">
    <property type="term" value="F:aminopeptidase activity"/>
    <property type="evidence" value="ECO:0007669"/>
    <property type="project" value="UniProtKB-KW"/>
</dbReference>
<protein>
    <recommendedName>
        <fullName evidence="5 14">Dipeptidyl peptidase 3</fullName>
        <ecNumber evidence="4 14">3.4.14.4</ecNumber>
    </recommendedName>
    <alternativeName>
        <fullName evidence="14">Dipeptidyl aminopeptidase III</fullName>
    </alternativeName>
    <alternativeName>
        <fullName evidence="14">Dipeptidyl peptidase III</fullName>
    </alternativeName>
</protein>
<dbReference type="PANTHER" id="PTHR23422:SF11">
    <property type="entry name" value="DIPEPTIDYL PEPTIDASE 3"/>
    <property type="match status" value="1"/>
</dbReference>
<keyword evidence="12" id="KW-0007">Acetylation</keyword>
<dbReference type="PIRSF" id="PIRSF007828">
    <property type="entry name" value="Dipeptidyl-peptidase_III"/>
    <property type="match status" value="1"/>
</dbReference>
<dbReference type="Gene3D" id="3.30.540.30">
    <property type="match status" value="3"/>
</dbReference>
<gene>
    <name evidence="17" type="ORF">TRICI_006184</name>
</gene>
<evidence type="ECO:0000256" key="12">
    <source>
        <dbReference type="ARBA" id="ARBA00022990"/>
    </source>
</evidence>
<feature type="active site" evidence="15">
    <location>
        <position position="476"/>
    </location>
</feature>
<evidence type="ECO:0000256" key="7">
    <source>
        <dbReference type="ARBA" id="ARBA00022490"/>
    </source>
</evidence>
<evidence type="ECO:0000256" key="9">
    <source>
        <dbReference type="ARBA" id="ARBA00022723"/>
    </source>
</evidence>
<feature type="binding site" evidence="16">
    <location>
        <position position="475"/>
    </location>
    <ligand>
        <name>Zn(2+)</name>
        <dbReference type="ChEBI" id="CHEBI:29105"/>
        <note>catalytic</note>
    </ligand>
</feature>
<keyword evidence="13 14" id="KW-0482">Metalloprotease</keyword>
<name>A0A642UKC5_9ASCO</name>
<comment type="subcellular location">
    <subcellularLocation>
        <location evidence="2">Cytoplasm</location>
    </subcellularLocation>
</comment>
<dbReference type="Pfam" id="PF03571">
    <property type="entry name" value="Peptidase_M49"/>
    <property type="match status" value="1"/>
</dbReference>
<dbReference type="GO" id="GO:0006508">
    <property type="term" value="P:proteolysis"/>
    <property type="evidence" value="ECO:0007669"/>
    <property type="project" value="UniProtKB-KW"/>
</dbReference>
<keyword evidence="18" id="KW-1185">Reference proteome</keyword>
<dbReference type="GO" id="GO:0005737">
    <property type="term" value="C:cytoplasm"/>
    <property type="evidence" value="ECO:0007669"/>
    <property type="project" value="UniProtKB-SubCell"/>
</dbReference>
<feature type="binding site" evidence="16">
    <location>
        <position position="480"/>
    </location>
    <ligand>
        <name>Zn(2+)</name>
        <dbReference type="ChEBI" id="CHEBI:29105"/>
        <note>catalytic</note>
    </ligand>
</feature>
<organism evidence="17 18">
    <name type="scientific">Trichomonascus ciferrii</name>
    <dbReference type="NCBI Taxonomy" id="44093"/>
    <lineage>
        <taxon>Eukaryota</taxon>
        <taxon>Fungi</taxon>
        <taxon>Dikarya</taxon>
        <taxon>Ascomycota</taxon>
        <taxon>Saccharomycotina</taxon>
        <taxon>Dipodascomycetes</taxon>
        <taxon>Dipodascales</taxon>
        <taxon>Trichomonascaceae</taxon>
        <taxon>Trichomonascus</taxon>
        <taxon>Trichomonascus ciferrii complex</taxon>
    </lineage>
</organism>
<dbReference type="InterPro" id="IPR005317">
    <property type="entry name" value="Dipeptidyl-peptase3"/>
</dbReference>
<evidence type="ECO:0000256" key="3">
    <source>
        <dbReference type="ARBA" id="ARBA00010200"/>
    </source>
</evidence>
<evidence type="ECO:0000256" key="8">
    <source>
        <dbReference type="ARBA" id="ARBA00022670"/>
    </source>
</evidence>
<dbReference type="PANTHER" id="PTHR23422">
    <property type="entry name" value="DIPEPTIDYL PEPTIDASE III-RELATED"/>
    <property type="match status" value="1"/>
</dbReference>
<evidence type="ECO:0000313" key="18">
    <source>
        <dbReference type="Proteomes" id="UP000761534"/>
    </source>
</evidence>
<evidence type="ECO:0000256" key="14">
    <source>
        <dbReference type="PIRNR" id="PIRNR007828"/>
    </source>
</evidence>
<dbReference type="GO" id="GO:0008239">
    <property type="term" value="F:dipeptidyl-peptidase activity"/>
    <property type="evidence" value="ECO:0007669"/>
    <property type="project" value="UniProtKB-UniRule"/>
</dbReference>
<dbReference type="EC" id="3.4.14.4" evidence="4 14"/>
<evidence type="ECO:0000256" key="2">
    <source>
        <dbReference type="ARBA" id="ARBA00004496"/>
    </source>
</evidence>
<dbReference type="OrthoDB" id="4694525at2759"/>
<dbReference type="AlphaFoldDB" id="A0A642UKC5"/>
<keyword evidence="11 14" id="KW-0862">Zinc</keyword>
<dbReference type="FunFam" id="3.30.540.30:FF:000002">
    <property type="entry name" value="Dipeptidyl peptidase 3"/>
    <property type="match status" value="1"/>
</dbReference>
<comment type="similarity">
    <text evidence="3 14">Belongs to the peptidase M49 family.</text>
</comment>
<keyword evidence="9 14" id="KW-0479">Metal-binding</keyword>
<dbReference type="FunFam" id="3.30.540.30:FF:000003">
    <property type="entry name" value="Dipeptidyl peptidase 3"/>
    <property type="match status" value="1"/>
</dbReference>
<evidence type="ECO:0000256" key="5">
    <source>
        <dbReference type="ARBA" id="ARBA00014713"/>
    </source>
</evidence>
<dbReference type="FunFam" id="3.30.540.30:FF:000001">
    <property type="entry name" value="Dipeptidyl peptidase 3"/>
    <property type="match status" value="1"/>
</dbReference>
<evidence type="ECO:0000256" key="6">
    <source>
        <dbReference type="ARBA" id="ARBA00022438"/>
    </source>
</evidence>
<evidence type="ECO:0000256" key="13">
    <source>
        <dbReference type="ARBA" id="ARBA00023049"/>
    </source>
</evidence>
<comment type="catalytic activity">
    <reaction evidence="1 14">
        <text>Release of an N-terminal dipeptide from a peptide comprising four or more residues, with broad specificity. Also acts on dipeptidyl 2-naphthylamides.</text>
        <dbReference type="EC" id="3.4.14.4"/>
    </reaction>
</comment>
<keyword evidence="6 14" id="KW-0031">Aminopeptidase</keyword>
<dbReference type="EMBL" id="SWFS01000497">
    <property type="protein sequence ID" value="KAA8900626.1"/>
    <property type="molecule type" value="Genomic_DNA"/>
</dbReference>
<dbReference type="VEuPathDB" id="FungiDB:TRICI_006184"/>
<dbReference type="Proteomes" id="UP000761534">
    <property type="component" value="Unassembled WGS sequence"/>
</dbReference>
<evidence type="ECO:0000256" key="15">
    <source>
        <dbReference type="PIRSR" id="PIRSR007828-1"/>
    </source>
</evidence>
<evidence type="ECO:0000256" key="11">
    <source>
        <dbReference type="ARBA" id="ARBA00022833"/>
    </source>
</evidence>
<dbReference type="InterPro" id="IPR039461">
    <property type="entry name" value="Peptidase_M49"/>
</dbReference>
<reference evidence="17" key="1">
    <citation type="journal article" date="2019" name="G3 (Bethesda)">
        <title>Genome Assemblies of Two Rare Opportunistic Yeast Pathogens: Diutina rugosa (syn. Candida rugosa) and Trichomonascus ciferrii (syn. Candida ciferrii).</title>
        <authorList>
            <person name="Mixao V."/>
            <person name="Saus E."/>
            <person name="Hansen A.P."/>
            <person name="Lass-Florl C."/>
            <person name="Gabaldon T."/>
        </authorList>
    </citation>
    <scope>NUCLEOTIDE SEQUENCE</scope>
    <source>
        <strain evidence="17">CBS 4856</strain>
    </source>
</reference>
<keyword evidence="8 14" id="KW-0645">Protease</keyword>
<accession>A0A642UKC5</accession>
<proteinExistence type="inferred from homology"/>
<evidence type="ECO:0000256" key="10">
    <source>
        <dbReference type="ARBA" id="ARBA00022801"/>
    </source>
</evidence>
<keyword evidence="7 14" id="KW-0963">Cytoplasm</keyword>
<evidence type="ECO:0000256" key="1">
    <source>
        <dbReference type="ARBA" id="ARBA00001336"/>
    </source>
</evidence>
<dbReference type="GO" id="GO:0008235">
    <property type="term" value="F:metalloexopeptidase activity"/>
    <property type="evidence" value="ECO:0007669"/>
    <property type="project" value="InterPro"/>
</dbReference>
<feature type="binding site" evidence="16">
    <location>
        <position position="534"/>
    </location>
    <ligand>
        <name>Zn(2+)</name>
        <dbReference type="ChEBI" id="CHEBI:29105"/>
        <note>catalytic</note>
    </ligand>
</feature>
<comment type="cofactor">
    <cofactor evidence="14 16">
        <name>Zn(2+)</name>
        <dbReference type="ChEBI" id="CHEBI:29105"/>
    </cofactor>
    <text evidence="14 16">Binds 1 zinc ion per subunit.</text>
</comment>
<dbReference type="GO" id="GO:0008270">
    <property type="term" value="F:zinc ion binding"/>
    <property type="evidence" value="ECO:0007669"/>
    <property type="project" value="UniProtKB-ARBA"/>
</dbReference>
<comment type="caution">
    <text evidence="17">The sequence shown here is derived from an EMBL/GenBank/DDBJ whole genome shotgun (WGS) entry which is preliminary data.</text>
</comment>
<keyword evidence="10 14" id="KW-0378">Hydrolase</keyword>
<evidence type="ECO:0000256" key="4">
    <source>
        <dbReference type="ARBA" id="ARBA00012063"/>
    </source>
</evidence>
<evidence type="ECO:0000256" key="16">
    <source>
        <dbReference type="PIRSR" id="PIRSR007828-2"/>
    </source>
</evidence>
<evidence type="ECO:0000313" key="17">
    <source>
        <dbReference type="EMBL" id="KAA8900626.1"/>
    </source>
</evidence>
<sequence length="725" mass="81226">MLRFSRRLLVGGGGGRVKYPALGFMRRGGSVVSTQHHHYSTRMGREHYFADEKAPVCQLAVKPHFEALSDQEKKYAHHLSRASHHGTRVILRQVSPESEDIYDLILGVYKAVDGDLNVLKTKCGASDEELEYFLQYASQFLTNLGNYKSFGDAKFIPRLSEAGFEKIASVSPETRALFDNVKEPLYKVEPEEANLLGYPDQGHVTAYYSPNVTKDEITKVQKLMEANKVLAENTRLFKTEEGQFILKIASAQTAPNGEFKDVYELDDGSKVNLEYGDHHREFENISREIEEAKKYAANETQVKMLESYLESFKTGSMEAHKESQRQWVKDLGPKVETNIGFIETYRDPSGVRGEWEGLVAMVNKEQTEKFGHLVANATNYITQLPWSKEFEKDVFTPPDFTSLEVMTFAGSGIPAGINIPNYDDIRINIGFKNVSLGNVLSAKAPNEKITFLDASDAELYDKYRGPAFEVQVGIHELLGHGTGKLLGENADGTFNFDKSSPPISPITGKPVTTYYQKGQTWGSVFGAIAGSYEECRAECVAMYLSTDFGLLSIFGHDGQEAQDVLYVAYLQMARAGLLALEFWDPKTGKWGQPHMQARFSILKSFLQAGEDFVKLEYTKADYSDLVIKLDRSKIETVGKKAVGDYLQKLHIFKTTADFDNGSKLYGDMTNVDPDMAKFRDAVLAAKLPRKQFVQANTSIQGDSVSLVDYDPSYQGVIKSFFDRKV</sequence>